<evidence type="ECO:0000313" key="3">
    <source>
        <dbReference type="Proteomes" id="UP000012173"/>
    </source>
</evidence>
<protein>
    <submittedName>
        <fullName evidence="2">Uncharacterized protein</fullName>
    </submittedName>
</protein>
<organism evidence="2 3">
    <name type="scientific">Haloarcula hispanica virus PH1</name>
    <dbReference type="NCBI Taxonomy" id="1282967"/>
    <lineage>
        <taxon>Viruses</taxon>
        <taxon>Singelaviria</taxon>
        <taxon>Helvetiavirae</taxon>
        <taxon>Dividoviricota</taxon>
        <taxon>Laserviricetes</taxon>
        <taxon>Halopanivirales</taxon>
        <taxon>Sphaerolipoviridae</taxon>
        <taxon>Alphasphaerolipovirus</taxon>
        <taxon>Alphasphaerolipovirus pinkense</taxon>
    </lineage>
</organism>
<accession>M4JGG1</accession>
<dbReference type="RefSeq" id="YP_007761604.1">
    <property type="nucleotide sequence ID" value="NC_020998.1"/>
</dbReference>
<sequence length="146" mass="15802">MTNGLALGGMDMNPRQMARMMRDPQNIADMLTESGPTGDSPAEIFADIVNVHRADIRRLGMAADVDVEAENMSVERAAELLAGTVAGDGVELVVMFNEMAEKRDRLLRDALDDEEYQQFMAGKQAMMKTGDPGGFEDDGESAEGDA</sequence>
<name>M4JGG1_9VIRU</name>
<dbReference type="EMBL" id="KC252997">
    <property type="protein sequence ID" value="AGC65540.1"/>
    <property type="molecule type" value="Genomic_DNA"/>
</dbReference>
<dbReference type="GeneID" id="15152018"/>
<dbReference type="OrthoDB" id="18278at10239"/>
<dbReference type="Proteomes" id="UP000012173">
    <property type="component" value="Segment"/>
</dbReference>
<gene>
    <name evidence="2" type="ORF">HhPH1_gp15</name>
</gene>
<feature type="compositionally biased region" description="Acidic residues" evidence="1">
    <location>
        <begin position="134"/>
        <end position="146"/>
    </location>
</feature>
<feature type="region of interest" description="Disordered" evidence="1">
    <location>
        <begin position="124"/>
        <end position="146"/>
    </location>
</feature>
<evidence type="ECO:0000313" key="2">
    <source>
        <dbReference type="EMBL" id="AGC65540.1"/>
    </source>
</evidence>
<keyword evidence="3" id="KW-1185">Reference proteome</keyword>
<reference evidence="2 3" key="1">
    <citation type="journal article" date="2013" name="Archaea">
        <title>PH1: An Archaeovirus of Haloarcula hispanica Related to SH1 and HHIV-2.</title>
        <authorList>
            <person name="Porter K."/>
            <person name="Tang S.-L."/>
            <person name="Chen C.-P."/>
            <person name="Chiang P.-W."/>
            <person name="Hong M.-J."/>
            <person name="Dyall-Smith M.L."/>
        </authorList>
    </citation>
    <scope>NUCLEOTIDE SEQUENCE [LARGE SCALE GENOMIC DNA]</scope>
    <source>
        <strain evidence="2">1</strain>
    </source>
</reference>
<proteinExistence type="predicted"/>
<evidence type="ECO:0000256" key="1">
    <source>
        <dbReference type="SAM" id="MobiDB-lite"/>
    </source>
</evidence>
<dbReference type="KEGG" id="vg:15152018"/>